<comment type="caution">
    <text evidence="5">The sequence shown here is derived from an EMBL/GenBank/DDBJ whole genome shotgun (WGS) entry which is preliminary data.</text>
</comment>
<evidence type="ECO:0008006" key="7">
    <source>
        <dbReference type="Google" id="ProtNLM"/>
    </source>
</evidence>
<dbReference type="VEuPathDB" id="FungiDB:VP01_1657g1"/>
<name>A0A0L6VGF8_9BASI</name>
<dbReference type="EMBL" id="LAVV01006456">
    <property type="protein sequence ID" value="KNZ59824.1"/>
    <property type="molecule type" value="Genomic_DNA"/>
</dbReference>
<dbReference type="GO" id="GO:0006412">
    <property type="term" value="P:translation"/>
    <property type="evidence" value="ECO:0007669"/>
    <property type="project" value="InterPro"/>
</dbReference>
<keyword evidence="3 4" id="KW-0687">Ribonucleoprotein</keyword>
<dbReference type="PANTHER" id="PTHR13501:SF10">
    <property type="entry name" value="LARGE RIBOSOMAL SUBUNIT PROTEIN UL22M"/>
    <property type="match status" value="1"/>
</dbReference>
<evidence type="ECO:0000313" key="5">
    <source>
        <dbReference type="EMBL" id="KNZ59824.1"/>
    </source>
</evidence>
<keyword evidence="6" id="KW-1185">Reference proteome</keyword>
<dbReference type="Gene3D" id="3.90.470.10">
    <property type="entry name" value="Ribosomal protein L22/L17"/>
    <property type="match status" value="1"/>
</dbReference>
<dbReference type="InterPro" id="IPR036394">
    <property type="entry name" value="Ribosomal_uL22_sf"/>
</dbReference>
<accession>A0A0L6VGF8</accession>
<evidence type="ECO:0000256" key="3">
    <source>
        <dbReference type="ARBA" id="ARBA00023274"/>
    </source>
</evidence>
<dbReference type="PANTHER" id="PTHR13501">
    <property type="entry name" value="CHLOROPLAST 50S RIBOSOMAL PROTEIN L22-RELATED"/>
    <property type="match status" value="1"/>
</dbReference>
<dbReference type="Pfam" id="PF00237">
    <property type="entry name" value="Ribosomal_L22"/>
    <property type="match status" value="1"/>
</dbReference>
<organism evidence="5 6">
    <name type="scientific">Puccinia sorghi</name>
    <dbReference type="NCBI Taxonomy" id="27349"/>
    <lineage>
        <taxon>Eukaryota</taxon>
        <taxon>Fungi</taxon>
        <taxon>Dikarya</taxon>
        <taxon>Basidiomycota</taxon>
        <taxon>Pucciniomycotina</taxon>
        <taxon>Pucciniomycetes</taxon>
        <taxon>Pucciniales</taxon>
        <taxon>Pucciniaceae</taxon>
        <taxon>Puccinia</taxon>
    </lineage>
</organism>
<dbReference type="GO" id="GO:0015934">
    <property type="term" value="C:large ribosomal subunit"/>
    <property type="evidence" value="ECO:0007669"/>
    <property type="project" value="InterPro"/>
</dbReference>
<protein>
    <recommendedName>
        <fullName evidence="7">Ribosomal protein L22</fullName>
    </recommendedName>
</protein>
<dbReference type="OrthoDB" id="416470at2759"/>
<keyword evidence="2 4" id="KW-0689">Ribosomal protein</keyword>
<dbReference type="Proteomes" id="UP000037035">
    <property type="component" value="Unassembled WGS sequence"/>
</dbReference>
<gene>
    <name evidence="5" type="ORF">VP01_1657g1</name>
</gene>
<dbReference type="InterPro" id="IPR047867">
    <property type="entry name" value="Ribosomal_uL22_bac/org-type"/>
</dbReference>
<evidence type="ECO:0000256" key="1">
    <source>
        <dbReference type="ARBA" id="ARBA00009451"/>
    </source>
</evidence>
<dbReference type="AlphaFoldDB" id="A0A0L6VGF8"/>
<evidence type="ECO:0000256" key="2">
    <source>
        <dbReference type="ARBA" id="ARBA00022980"/>
    </source>
</evidence>
<dbReference type="InterPro" id="IPR001063">
    <property type="entry name" value="Ribosomal_uL22"/>
</dbReference>
<sequence length="392" mass="43461">MNLIQFSAQFKAVQRPTEALQICKKKKESTGTMKTIVSTRSLQSTVKLATSPRAFSSSSIQKITNEPVKISLKQAPTRGEGVQQGITPKQISILKRQAVANAEASYDSLPPMTSGFDQLTIKDPKSFLRPRIHLTSLPKLALKLTRPAKETEAYGINFGVLPRSQLGPEERPKDGALPEKPVSLIDQALKARSIDRQLPKDASPKLEGTAELVGVKRRKTEFGSTNHDPSCHNASSDLLVVSHKKLQKLADLINRHRMSLDQALLQMRFSHKAIAAKVLDLLLRAKQEAIHRGFKPDRLVIAEAWVTKGFHTSELQVRARGRHGRMTHPTAKFNVVLRQSTDPTKMALQRRLALKAANRRLLQRGTIAGSPIRVPADGVVPTSVAHRPFWGW</sequence>
<proteinExistence type="inferred from homology"/>
<dbReference type="SUPFAM" id="SSF54843">
    <property type="entry name" value="Ribosomal protein L22"/>
    <property type="match status" value="1"/>
</dbReference>
<dbReference type="GO" id="GO:0003735">
    <property type="term" value="F:structural constituent of ribosome"/>
    <property type="evidence" value="ECO:0007669"/>
    <property type="project" value="InterPro"/>
</dbReference>
<evidence type="ECO:0000313" key="6">
    <source>
        <dbReference type="Proteomes" id="UP000037035"/>
    </source>
</evidence>
<comment type="similarity">
    <text evidence="1 4">Belongs to the universal ribosomal protein uL22 family.</text>
</comment>
<reference evidence="5 6" key="1">
    <citation type="submission" date="2015-08" db="EMBL/GenBank/DDBJ databases">
        <title>Next Generation Sequencing and Analysis of the Genome of Puccinia sorghi L Schw, the Causal Agent of Maize Common Rust.</title>
        <authorList>
            <person name="Rochi L."/>
            <person name="Burguener G."/>
            <person name="Darino M."/>
            <person name="Turjanski A."/>
            <person name="Kreff E."/>
            <person name="Dieguez M.J."/>
            <person name="Sacco F."/>
        </authorList>
    </citation>
    <scope>NUCLEOTIDE SEQUENCE [LARGE SCALE GENOMIC DNA]</scope>
    <source>
        <strain evidence="5 6">RO10H11247</strain>
    </source>
</reference>
<evidence type="ECO:0000256" key="4">
    <source>
        <dbReference type="RuleBase" id="RU004005"/>
    </source>
</evidence>